<evidence type="ECO:0000259" key="1">
    <source>
        <dbReference type="Pfam" id="PF01593"/>
    </source>
</evidence>
<dbReference type="EMBL" id="JAKFHA010000039">
    <property type="protein sequence ID" value="MCF2532843.1"/>
    <property type="molecule type" value="Genomic_DNA"/>
</dbReference>
<dbReference type="GO" id="GO:0016491">
    <property type="term" value="F:oxidoreductase activity"/>
    <property type="evidence" value="ECO:0007669"/>
    <property type="project" value="InterPro"/>
</dbReference>
<dbReference type="SUPFAM" id="SSF51905">
    <property type="entry name" value="FAD/NAD(P)-binding domain"/>
    <property type="match status" value="1"/>
</dbReference>
<dbReference type="Pfam" id="PF01593">
    <property type="entry name" value="Amino_oxidase"/>
    <property type="match status" value="1"/>
</dbReference>
<dbReference type="PANTHER" id="PTHR42841">
    <property type="entry name" value="AMINE OXIDASE"/>
    <property type="match status" value="1"/>
</dbReference>
<dbReference type="Gene3D" id="3.50.50.60">
    <property type="entry name" value="FAD/NAD(P)-binding domain"/>
    <property type="match status" value="2"/>
</dbReference>
<feature type="domain" description="Amine oxidase" evidence="1">
    <location>
        <begin position="16"/>
        <end position="407"/>
    </location>
</feature>
<evidence type="ECO:0000313" key="2">
    <source>
        <dbReference type="EMBL" id="MCF2532843.1"/>
    </source>
</evidence>
<keyword evidence="3" id="KW-1185">Reference proteome</keyword>
<organism evidence="2 3">
    <name type="scientific">Yinghuangia soli</name>
    <dbReference type="NCBI Taxonomy" id="2908204"/>
    <lineage>
        <taxon>Bacteria</taxon>
        <taxon>Bacillati</taxon>
        <taxon>Actinomycetota</taxon>
        <taxon>Actinomycetes</taxon>
        <taxon>Kitasatosporales</taxon>
        <taxon>Streptomycetaceae</taxon>
        <taxon>Yinghuangia</taxon>
    </lineage>
</organism>
<evidence type="ECO:0000313" key="3">
    <source>
        <dbReference type="Proteomes" id="UP001165378"/>
    </source>
</evidence>
<dbReference type="AlphaFoldDB" id="A0AA41U3K4"/>
<protein>
    <submittedName>
        <fullName evidence="2">FAD-dependent oxidoreductase</fullName>
    </submittedName>
</protein>
<dbReference type="InterPro" id="IPR036188">
    <property type="entry name" value="FAD/NAD-bd_sf"/>
</dbReference>
<gene>
    <name evidence="2" type="ORF">LZ495_37300</name>
</gene>
<dbReference type="InterPro" id="IPR002937">
    <property type="entry name" value="Amino_oxidase"/>
</dbReference>
<accession>A0AA41U3K4</accession>
<comment type="caution">
    <text evidence="2">The sequence shown here is derived from an EMBL/GenBank/DDBJ whole genome shotgun (WGS) entry which is preliminary data.</text>
</comment>
<name>A0AA41U3K4_9ACTN</name>
<dbReference type="RefSeq" id="WP_235057616.1">
    <property type="nucleotide sequence ID" value="NZ_JAKFHA010000039.1"/>
</dbReference>
<dbReference type="Proteomes" id="UP001165378">
    <property type="component" value="Unassembled WGS sequence"/>
</dbReference>
<reference evidence="2" key="1">
    <citation type="submission" date="2022-01" db="EMBL/GenBank/DDBJ databases">
        <title>Genome-Based Taxonomic Classification of the Phylum Actinobacteria.</title>
        <authorList>
            <person name="Gao Y."/>
        </authorList>
    </citation>
    <scope>NUCLEOTIDE SEQUENCE</scope>
    <source>
        <strain evidence="2">KLBMP 8922</strain>
    </source>
</reference>
<sequence>MAKAHRTDVIVVGAGLAGLSAARRLVDAGVDVTVLEAGDRPGGRIRTDVIDGFRIDNGLQQLATACPQVAARLDLGRLDLRAFAPGVRLAGEAGPSAGWRPGGVRRLGDVRRMRDAIGALRTPGTTERARAAAALGRASAVPVHRILSTPDTAVKEAGWPPSLRPLLVALLHDPELATSRRFAELMLRAYVRGRAALPAAGMAAVPAQLAAGLPPGTVRCGVRATAIATDRVTTDVDGELPARAVIVATDPTTAVGLLPGLRQPEFHAVTTLWHVAPAAPPGEPALIVDIDDPGPLTHTAVLSEVAPTYSPDRRALVCSTVLGHHGSDPGKLELQVRERLAAIHGASVRDWEHLATRHLPQALPVVEPGHNFRRPVRVLAGLYVCGDHRDSSSVQGALASGRRAARSALADLGALTAFADGTRQGGGKAPAA</sequence>
<proteinExistence type="predicted"/>